<gene>
    <name evidence="2" type="ORF">SM0020_22452</name>
</gene>
<accession>H0G4T4</accession>
<sequence>MAATELRIAKMADGPLASIPITPEPQLARSEGHASDARALS</sequence>
<dbReference type="Proteomes" id="UP000004038">
    <property type="component" value="Unassembled WGS sequence"/>
</dbReference>
<organism evidence="2 3">
    <name type="scientific">Sinorhizobium meliloti CCNWSX0020</name>
    <dbReference type="NCBI Taxonomy" id="1107881"/>
    <lineage>
        <taxon>Bacteria</taxon>
        <taxon>Pseudomonadati</taxon>
        <taxon>Pseudomonadota</taxon>
        <taxon>Alphaproteobacteria</taxon>
        <taxon>Hyphomicrobiales</taxon>
        <taxon>Rhizobiaceae</taxon>
        <taxon>Sinorhizobium/Ensifer group</taxon>
        <taxon>Sinorhizobium</taxon>
    </lineage>
</organism>
<dbReference type="EMBL" id="AGVV01000053">
    <property type="protein sequence ID" value="EHK75710.1"/>
    <property type="molecule type" value="Genomic_DNA"/>
</dbReference>
<feature type="region of interest" description="Disordered" evidence="1">
    <location>
        <begin position="13"/>
        <end position="41"/>
    </location>
</feature>
<name>H0G4T4_RHIML</name>
<reference evidence="2 3" key="1">
    <citation type="journal article" date="2012" name="J. Bacteriol.">
        <title>Draft Genome Sequence of Sinorhizobium meliloti CCNWSX0020, a Nitrogen-Fixing Symbiont with Copper Tolerance Capability Isolated from Lead-Zinc Mine Tailings.</title>
        <authorList>
            <person name="Li Z."/>
            <person name="Ma Z."/>
            <person name="Hao X."/>
            <person name="Wei G."/>
        </authorList>
    </citation>
    <scope>NUCLEOTIDE SEQUENCE [LARGE SCALE GENOMIC DNA]</scope>
    <source>
        <strain evidence="2 3">CCNWSX0020</strain>
    </source>
</reference>
<evidence type="ECO:0000256" key="1">
    <source>
        <dbReference type="SAM" id="MobiDB-lite"/>
    </source>
</evidence>
<evidence type="ECO:0000313" key="2">
    <source>
        <dbReference type="EMBL" id="EHK75710.1"/>
    </source>
</evidence>
<proteinExistence type="predicted"/>
<protein>
    <submittedName>
        <fullName evidence="2">Uncharacterized protein</fullName>
    </submittedName>
</protein>
<dbReference type="AlphaFoldDB" id="H0G4T4"/>
<feature type="compositionally biased region" description="Basic and acidic residues" evidence="1">
    <location>
        <begin position="30"/>
        <end position="41"/>
    </location>
</feature>
<evidence type="ECO:0000313" key="3">
    <source>
        <dbReference type="Proteomes" id="UP000004038"/>
    </source>
</evidence>